<evidence type="ECO:0000256" key="1">
    <source>
        <dbReference type="SAM" id="Phobius"/>
    </source>
</evidence>
<feature type="transmembrane region" description="Helical" evidence="1">
    <location>
        <begin position="406"/>
        <end position="429"/>
    </location>
</feature>
<evidence type="ECO:0000313" key="2">
    <source>
        <dbReference type="EMBL" id="KFB07605.1"/>
    </source>
</evidence>
<comment type="caution">
    <text evidence="2">The sequence shown here is derived from an EMBL/GenBank/DDBJ whole genome shotgun (WGS) entry which is preliminary data.</text>
</comment>
<dbReference type="NCBIfam" id="NF045539">
    <property type="entry name" value="MATE_efflux1"/>
    <property type="match status" value="1"/>
</dbReference>
<gene>
    <name evidence="2" type="primary">norM2</name>
    <name evidence="2" type="ORF">P271_452</name>
</gene>
<feature type="transmembrane region" description="Helical" evidence="1">
    <location>
        <begin position="341"/>
        <end position="362"/>
    </location>
</feature>
<feature type="transmembrane region" description="Helical" evidence="1">
    <location>
        <begin position="374"/>
        <end position="400"/>
    </location>
</feature>
<evidence type="ECO:0000313" key="3">
    <source>
        <dbReference type="Proteomes" id="UP000028523"/>
    </source>
</evidence>
<dbReference type="Proteomes" id="UP000028523">
    <property type="component" value="Unassembled WGS sequence"/>
</dbReference>
<proteinExistence type="predicted"/>
<feature type="transmembrane region" description="Helical" evidence="1">
    <location>
        <begin position="12"/>
        <end position="31"/>
    </location>
</feature>
<dbReference type="EMBL" id="AWQU01000076">
    <property type="protein sequence ID" value="KFB07605.1"/>
    <property type="molecule type" value="Genomic_DNA"/>
</dbReference>
<keyword evidence="3" id="KW-1185">Reference proteome</keyword>
<accession>A0A084U3R9</accession>
<feature type="transmembrane region" description="Helical" evidence="1">
    <location>
        <begin position="88"/>
        <end position="108"/>
    </location>
</feature>
<name>A0A084U3R9_MALIO</name>
<keyword evidence="1" id="KW-1133">Transmembrane helix</keyword>
<dbReference type="AlphaFoldDB" id="A0A084U3R9"/>
<organism evidence="2 3">
    <name type="scientific">Malacoplasma iowae DK-CPA</name>
    <dbReference type="NCBI Taxonomy" id="1394179"/>
    <lineage>
        <taxon>Bacteria</taxon>
        <taxon>Bacillati</taxon>
        <taxon>Mycoplasmatota</taxon>
        <taxon>Mycoplasmoidales</taxon>
        <taxon>Mycoplasmoidaceae</taxon>
        <taxon>Malacoplasma</taxon>
    </lineage>
</organism>
<feature type="transmembrane region" description="Helical" evidence="1">
    <location>
        <begin position="156"/>
        <end position="178"/>
    </location>
</feature>
<protein>
    <submittedName>
        <fullName evidence="2">Na+-driven multidrug efflux pump</fullName>
    </submittedName>
</protein>
<feature type="transmembrane region" description="Helical" evidence="1">
    <location>
        <begin position="190"/>
        <end position="210"/>
    </location>
</feature>
<sequence>MQIKQALKQINFKILFAIFLTLLIPTIYKTFRIFWLGSFPDDSQLNIASQLSWINLIYEVIQESLILPLYCVIGNCKDNRERSNRIKTSFLVIVIFYLVVMVFIIIFAKDLVNLLGQSNGLINETITYIRLETVAALFLTSWKFFIIVITIYSKQIYLYIILISQMSLSILFDTFLVSNLNFSAKLGANGIAITNIIVNLVIVGLALILLKQQDINFFERKKWSFKWTKIWFKQGLFSGVESFIRNLVFSLVIIRMVNLVNQQGNYWIANSFIWDWLLLPSLALSDLIKRDIGESGKKSIENNTCGYILIVIALISLWLISIPSWKPFIKYVLNAKDYNSIYNIVLIQTGFYITFLFNNCIFDSTFYGYGKTSYMLIQSICINIIYYGIVFTLFLLKLFVPNLLNIVLMFGIGMVLDFIPSLFLFIWLIKKEKIKIKFKNFEIINKNKKNTNYLINILLN</sequence>
<dbReference type="RefSeq" id="WP_051790281.1">
    <property type="nucleotide sequence ID" value="NZ_AWQU01000076.1"/>
</dbReference>
<keyword evidence="1" id="KW-0812">Transmembrane</keyword>
<keyword evidence="1" id="KW-0472">Membrane</keyword>
<feature type="transmembrane region" description="Helical" evidence="1">
    <location>
        <begin position="304"/>
        <end position="321"/>
    </location>
</feature>
<feature type="transmembrane region" description="Helical" evidence="1">
    <location>
        <begin position="128"/>
        <end position="149"/>
    </location>
</feature>
<reference evidence="2 3" key="1">
    <citation type="journal article" date="2014" name="PLoS ONE">
        <title>Reduction of Hydrogen Peroxide Accumulation and Toxicity by a Catalase from Mycoplasma iowae.</title>
        <authorList>
            <person name="Pritchard R.E."/>
            <person name="Prassinos A.J."/>
            <person name="Osborne J.D."/>
            <person name="Raviv Z."/>
            <person name="Balish M.F."/>
        </authorList>
    </citation>
    <scope>NUCLEOTIDE SEQUENCE [LARGE SCALE GENOMIC DNA]</scope>
    <source>
        <strain evidence="2 3">DK-CPA</strain>
    </source>
</reference>
<feature type="transmembrane region" description="Helical" evidence="1">
    <location>
        <begin position="51"/>
        <end position="76"/>
    </location>
</feature>